<evidence type="ECO:0000313" key="1">
    <source>
        <dbReference type="EMBL" id="PVX30268.1"/>
    </source>
</evidence>
<dbReference type="Proteomes" id="UP000245890">
    <property type="component" value="Unassembled WGS sequence"/>
</dbReference>
<dbReference type="AlphaFoldDB" id="A0A2U0SG04"/>
<dbReference type="EMBL" id="QENQ01000001">
    <property type="protein sequence ID" value="PVX30268.1"/>
    <property type="molecule type" value="Genomic_DNA"/>
</dbReference>
<gene>
    <name evidence="1" type="ORF">DD559_13760</name>
</gene>
<keyword evidence="2" id="KW-1185">Reference proteome</keyword>
<reference evidence="1 2" key="1">
    <citation type="submission" date="2018-05" db="EMBL/GenBank/DDBJ databases">
        <title>Description of Sphingomonas pokkalii sp nov, isolated from the rhizosphere of saline tolerant pokkali rice and its draft genome analysis.</title>
        <authorList>
            <person name="Menon R."/>
            <person name="Kumari S."/>
            <person name="Rameshkumar N."/>
        </authorList>
    </citation>
    <scope>NUCLEOTIDE SEQUENCE [LARGE SCALE GENOMIC DNA]</scope>
    <source>
        <strain evidence="1 2">L3B27</strain>
    </source>
</reference>
<proteinExistence type="predicted"/>
<name>A0A2U0SG04_9SPHN</name>
<comment type="caution">
    <text evidence="1">The sequence shown here is derived from an EMBL/GenBank/DDBJ whole genome shotgun (WGS) entry which is preliminary data.</text>
</comment>
<accession>A0A2U0SG04</accession>
<sequence>MDGRFSVIGTRKLAKLFLVAAALSPVPAGRALASGGGGGGGAAGLHLLAMDPIAVPIIDADRVSGTLNFKLVVEAADAEAAQRLTAKLPALRMAAIAGGLEFARLDASALRAVNVADLDKALTGAIKDVEPGVARVLIVEVGASQS</sequence>
<protein>
    <submittedName>
        <fullName evidence="1">Uncharacterized protein</fullName>
    </submittedName>
</protein>
<organism evidence="1 2">
    <name type="scientific">Sphingomonas pokkalii</name>
    <dbReference type="NCBI Taxonomy" id="2175090"/>
    <lineage>
        <taxon>Bacteria</taxon>
        <taxon>Pseudomonadati</taxon>
        <taxon>Pseudomonadota</taxon>
        <taxon>Alphaproteobacteria</taxon>
        <taxon>Sphingomonadales</taxon>
        <taxon>Sphingomonadaceae</taxon>
        <taxon>Sphingomonas</taxon>
    </lineage>
</organism>
<dbReference type="OrthoDB" id="7504863at2"/>
<evidence type="ECO:0000313" key="2">
    <source>
        <dbReference type="Proteomes" id="UP000245890"/>
    </source>
</evidence>